<accession>U6GVT2</accession>
<dbReference type="SUPFAM" id="SSF52833">
    <property type="entry name" value="Thioredoxin-like"/>
    <property type="match status" value="1"/>
</dbReference>
<dbReference type="OrthoDB" id="59470at2759"/>
<feature type="region of interest" description="Disordered" evidence="9">
    <location>
        <begin position="57"/>
        <end position="77"/>
    </location>
</feature>
<dbReference type="Gene3D" id="3.40.30.10">
    <property type="entry name" value="Glutaredoxin"/>
    <property type="match status" value="1"/>
</dbReference>
<keyword evidence="3" id="KW-0732">Signal</keyword>
<dbReference type="PANTHER" id="PTHR22897:SF8">
    <property type="entry name" value="SULFHYDRYL OXIDASE"/>
    <property type="match status" value="1"/>
</dbReference>
<feature type="domain" description="Thioredoxin" evidence="11">
    <location>
        <begin position="77"/>
        <end position="240"/>
    </location>
</feature>
<evidence type="ECO:0000256" key="3">
    <source>
        <dbReference type="ARBA" id="ARBA00022729"/>
    </source>
</evidence>
<dbReference type="GO" id="GO:0006457">
    <property type="term" value="P:protein folding"/>
    <property type="evidence" value="ECO:0007669"/>
    <property type="project" value="TreeGrafter"/>
</dbReference>
<evidence type="ECO:0000256" key="6">
    <source>
        <dbReference type="ARBA" id="ARBA00023157"/>
    </source>
</evidence>
<dbReference type="InterPro" id="IPR017937">
    <property type="entry name" value="Thioredoxin_CS"/>
</dbReference>
<evidence type="ECO:0000256" key="4">
    <source>
        <dbReference type="ARBA" id="ARBA00022827"/>
    </source>
</evidence>
<dbReference type="PROSITE" id="PS51352">
    <property type="entry name" value="THIOREDOXIN_2"/>
    <property type="match status" value="1"/>
</dbReference>
<keyword evidence="5 8" id="KW-0560">Oxidoreductase</keyword>
<feature type="region of interest" description="Disordered" evidence="9">
    <location>
        <begin position="302"/>
        <end position="337"/>
    </location>
</feature>
<evidence type="ECO:0000256" key="8">
    <source>
        <dbReference type="RuleBase" id="RU371123"/>
    </source>
</evidence>
<dbReference type="InterPro" id="IPR017905">
    <property type="entry name" value="ERV/ALR_sulphydryl_oxidase"/>
</dbReference>
<dbReference type="Pfam" id="PF00085">
    <property type="entry name" value="Thioredoxin"/>
    <property type="match status" value="1"/>
</dbReference>
<gene>
    <name evidence="12" type="ORF">EAH_00041980</name>
</gene>
<dbReference type="OMA" id="LWRLHNA"/>
<dbReference type="InterPro" id="IPR013766">
    <property type="entry name" value="Thioredoxin_domain"/>
</dbReference>
<dbReference type="EC" id="1.8.3.2" evidence="8"/>
<dbReference type="InterPro" id="IPR036249">
    <property type="entry name" value="Thioredoxin-like_sf"/>
</dbReference>
<name>U6GVT2_EIMAC</name>
<dbReference type="RefSeq" id="XP_013247218.1">
    <property type="nucleotide sequence ID" value="XM_013391764.1"/>
</dbReference>
<evidence type="ECO:0000256" key="9">
    <source>
        <dbReference type="SAM" id="MobiDB-lite"/>
    </source>
</evidence>
<dbReference type="GeneID" id="25272268"/>
<dbReference type="PROSITE" id="PS00194">
    <property type="entry name" value="THIOREDOXIN_1"/>
    <property type="match status" value="1"/>
</dbReference>
<dbReference type="Gene3D" id="1.20.120.310">
    <property type="entry name" value="ERV/ALR sulfhydryl oxidase domain"/>
    <property type="match status" value="1"/>
</dbReference>
<evidence type="ECO:0000259" key="11">
    <source>
        <dbReference type="PROSITE" id="PS51352"/>
    </source>
</evidence>
<keyword evidence="2 8" id="KW-0285">Flavoprotein</keyword>
<organism evidence="12 13">
    <name type="scientific">Eimeria acervulina</name>
    <name type="common">Coccidian parasite</name>
    <dbReference type="NCBI Taxonomy" id="5801"/>
    <lineage>
        <taxon>Eukaryota</taxon>
        <taxon>Sar</taxon>
        <taxon>Alveolata</taxon>
        <taxon>Apicomplexa</taxon>
        <taxon>Conoidasida</taxon>
        <taxon>Coccidia</taxon>
        <taxon>Eucoccidiorida</taxon>
        <taxon>Eimeriorina</taxon>
        <taxon>Eimeriidae</taxon>
        <taxon>Eimeria</taxon>
    </lineage>
</organism>
<dbReference type="GO" id="GO:0005615">
    <property type="term" value="C:extracellular space"/>
    <property type="evidence" value="ECO:0007669"/>
    <property type="project" value="TreeGrafter"/>
</dbReference>
<dbReference type="EMBL" id="HG673467">
    <property type="protein sequence ID" value="CDI83687.1"/>
    <property type="molecule type" value="Genomic_DNA"/>
</dbReference>
<evidence type="ECO:0000256" key="5">
    <source>
        <dbReference type="ARBA" id="ARBA00023002"/>
    </source>
</evidence>
<feature type="domain" description="ERV/ALR sulfhydryl oxidase" evidence="10">
    <location>
        <begin position="478"/>
        <end position="711"/>
    </location>
</feature>
<dbReference type="AlphaFoldDB" id="U6GVT2"/>
<evidence type="ECO:0000256" key="1">
    <source>
        <dbReference type="ARBA" id="ARBA00001974"/>
    </source>
</evidence>
<evidence type="ECO:0000259" key="10">
    <source>
        <dbReference type="PROSITE" id="PS51324"/>
    </source>
</evidence>
<dbReference type="InterPro" id="IPR039798">
    <property type="entry name" value="Sulfhydryl_oxidase"/>
</dbReference>
<dbReference type="GO" id="GO:0016971">
    <property type="term" value="F:flavin-dependent sulfhydryl oxidase activity"/>
    <property type="evidence" value="ECO:0007669"/>
    <property type="project" value="InterPro"/>
</dbReference>
<keyword evidence="4 8" id="KW-0274">FAD</keyword>
<dbReference type="Proteomes" id="UP000018050">
    <property type="component" value="Unassembled WGS sequence"/>
</dbReference>
<keyword evidence="13" id="KW-1185">Reference proteome</keyword>
<reference evidence="12" key="1">
    <citation type="submission" date="2013-10" db="EMBL/GenBank/DDBJ databases">
        <title>Genomic analysis of the causative agents of coccidiosis in chickens.</title>
        <authorList>
            <person name="Reid A.J."/>
            <person name="Blake D."/>
            <person name="Billington K."/>
            <person name="Browne H."/>
            <person name="Dunn M."/>
            <person name="Hung S."/>
            <person name="Kawahara F."/>
            <person name="Miranda-Saavedra D."/>
            <person name="Mourier T."/>
            <person name="Nagra H."/>
            <person name="Otto T.D."/>
            <person name="Rawlings N."/>
            <person name="Sanchez A."/>
            <person name="Sanders M."/>
            <person name="Subramaniam C."/>
            <person name="Tay Y."/>
            <person name="Dear P."/>
            <person name="Doerig C."/>
            <person name="Gruber A."/>
            <person name="Parkinson J."/>
            <person name="Shirley M."/>
            <person name="Wan K.L."/>
            <person name="Berriman M."/>
            <person name="Tomley F."/>
            <person name="Pain A."/>
        </authorList>
    </citation>
    <scope>NUCLEOTIDE SEQUENCE [LARGE SCALE GENOMIC DNA]</scope>
    <source>
        <strain evidence="12">Houghton</strain>
    </source>
</reference>
<dbReference type="PROSITE" id="PS51324">
    <property type="entry name" value="ERV_ALR"/>
    <property type="match status" value="1"/>
</dbReference>
<comment type="catalytic activity">
    <reaction evidence="8">
        <text>2 R'C(R)SH + O2 = R'C(R)S-S(R)CR' + H2O2</text>
        <dbReference type="Rhea" id="RHEA:17357"/>
        <dbReference type="ChEBI" id="CHEBI:15379"/>
        <dbReference type="ChEBI" id="CHEBI:16240"/>
        <dbReference type="ChEBI" id="CHEBI:16520"/>
        <dbReference type="ChEBI" id="CHEBI:17412"/>
        <dbReference type="EC" id="1.8.3.2"/>
    </reaction>
</comment>
<evidence type="ECO:0000256" key="2">
    <source>
        <dbReference type="ARBA" id="ARBA00022630"/>
    </source>
</evidence>
<dbReference type="GO" id="GO:0003756">
    <property type="term" value="F:protein disulfide isomerase activity"/>
    <property type="evidence" value="ECO:0007669"/>
    <property type="project" value="TreeGrafter"/>
</dbReference>
<protein>
    <recommendedName>
        <fullName evidence="8">Sulfhydryl oxidase</fullName>
        <ecNumber evidence="8">1.8.3.2</ecNumber>
    </recommendedName>
</protein>
<keyword evidence="7" id="KW-0325">Glycoprotein</keyword>
<dbReference type="GO" id="GO:0000139">
    <property type="term" value="C:Golgi membrane"/>
    <property type="evidence" value="ECO:0007669"/>
    <property type="project" value="TreeGrafter"/>
</dbReference>
<sequence>MRSHPYKNSCGGVGTFNFTLFAVLNLTFFLARFQLAVAEVAASVDFLPTSDRRSSAGFPVDKTAAKDDGPFSTAANAAPVPRAPRSAAAAVAAKTLNESRGHRRMFAPDPIVEEAVTEEEYRKLMRKARDAGKGLIMMFYSAWCPHCFSYKKTFSQLAMDLHPRFHFGALNCMEDESTMDICGKLGVFALPSIKLFVPPPLHLKLPDSEQHPKHDTALEGNLHLEFPGVHDGGALDSFDASQPESFAIHSLALPSDDVYLAVQYAAQKTQQQIDKTELQMTLGGDLAAFEHLRGIPCNAYRWQHEQNPPPAASDSSVSLQEKKEGQGAGRNSLRLGSGGTTSWVSARERLHDGIRGLQFILASWVVTQRENMSFAEEFALVDLLEIVRAVVPIKSVKRAAALAIIHLHNSMQAPTDRLPSRQPKLLKNESARLSEYLELYREIDDSLNATMGLRTADWRRWIGSVAFGAEALPLPPLEEPRLKHCTTVTCSVWMLMHVLADGARELSVKVNAHPKCGPDELFFRRKGQALPIYLLQEQQQQRRPVDLGQVVDTASLSTEALIEQNPTLGCMSVPAFEVAYGIYNFLQRFFGCSACRQHFTLLFSRRSHGLDSISPPAGEALIRLPLPAGASSPREARTELPVARERGISLLDRFRGQLGGAKTAWTNRYAEASKMDELKLWLWRLHNAVTVRTAADTTLAFLKGDLGAVNYANCDTRWPPRAACTSCRNTPPPETGLVSIPLLLARIGDKDILAMEEEFGDFDRAHVLTFLRKSYWPDGIEEMKI</sequence>
<keyword evidence="6" id="KW-1015">Disulfide bond</keyword>
<evidence type="ECO:0000313" key="12">
    <source>
        <dbReference type="EMBL" id="CDI83687.1"/>
    </source>
</evidence>
<evidence type="ECO:0000256" key="7">
    <source>
        <dbReference type="ARBA" id="ARBA00023180"/>
    </source>
</evidence>
<reference evidence="12" key="2">
    <citation type="submission" date="2013-10" db="EMBL/GenBank/DDBJ databases">
        <authorList>
            <person name="Aslett M."/>
        </authorList>
    </citation>
    <scope>NUCLEOTIDE SEQUENCE [LARGE SCALE GENOMIC DNA]</scope>
    <source>
        <strain evidence="12">Houghton</strain>
    </source>
</reference>
<comment type="cofactor">
    <cofactor evidence="1 8">
        <name>FAD</name>
        <dbReference type="ChEBI" id="CHEBI:57692"/>
    </cofactor>
</comment>
<proteinExistence type="predicted"/>
<dbReference type="InterPro" id="IPR036774">
    <property type="entry name" value="ERV/ALR_sulphydryl_oxid_sf"/>
</dbReference>
<evidence type="ECO:0000313" key="13">
    <source>
        <dbReference type="Proteomes" id="UP000018050"/>
    </source>
</evidence>
<dbReference type="VEuPathDB" id="ToxoDB:EAH_00041980"/>
<dbReference type="PANTHER" id="PTHR22897">
    <property type="entry name" value="QUIESCIN Q6-RELATED SULFHYDRYL OXIDASE"/>
    <property type="match status" value="1"/>
</dbReference>